<proteinExistence type="predicted"/>
<protein>
    <submittedName>
        <fullName evidence="1">Uncharacterized protein</fullName>
    </submittedName>
</protein>
<name>A0A2P1MXI9_9CAUD</name>
<evidence type="ECO:0000313" key="1">
    <source>
        <dbReference type="EMBL" id="AVP40299.1"/>
    </source>
</evidence>
<keyword evidence="2" id="KW-1185">Reference proteome</keyword>
<evidence type="ECO:0000313" key="2">
    <source>
        <dbReference type="Proteomes" id="UP000241797"/>
    </source>
</evidence>
<organism evidence="1 2">
    <name type="scientific">Staphylococcus phage phiSA_BS1</name>
    <dbReference type="NCBI Taxonomy" id="2126734"/>
    <lineage>
        <taxon>Viruses</taxon>
        <taxon>Duplodnaviria</taxon>
        <taxon>Heunggongvirae</taxon>
        <taxon>Uroviricota</taxon>
        <taxon>Caudoviricetes</taxon>
        <taxon>Herelleviridae</taxon>
        <taxon>Twortvirinae</taxon>
        <taxon>Baoshanvirus</taxon>
        <taxon>Baoshanvirus BS1</taxon>
    </lineage>
</organism>
<dbReference type="KEGG" id="vg:54990038"/>
<dbReference type="EMBL" id="MH078572">
    <property type="protein sequence ID" value="AVP40299.1"/>
    <property type="molecule type" value="Genomic_DNA"/>
</dbReference>
<reference evidence="1 2" key="1">
    <citation type="submission" date="2018-03" db="EMBL/GenBank/DDBJ databases">
        <title>Isolation, the biological characteristics and genomics of two new strains of lysate Staphylococcus aureus phage.</title>
        <authorList>
            <person name="Jin X."/>
            <person name="Zhang C."/>
        </authorList>
    </citation>
    <scope>NUCLEOTIDE SEQUENCE [LARGE SCALE GENOMIC DNA]</scope>
</reference>
<dbReference type="RefSeq" id="YP_009799549.1">
    <property type="nucleotide sequence ID" value="NC_047945.1"/>
</dbReference>
<dbReference type="Proteomes" id="UP000241797">
    <property type="component" value="Segment"/>
</dbReference>
<dbReference type="GeneID" id="54990038"/>
<sequence length="104" mass="12178">MEEREDILNYINRVIHGMIMKDKQEYEEILQEGKDINVTREELALVVTNLIRNIDTQMNDSREEVIEDFNIMIESMISSGVITEDTVGEMQNKIDELKKEGENE</sequence>
<accession>A0A2P1MXI9</accession>